<evidence type="ECO:0000313" key="2">
    <source>
        <dbReference type="Proteomes" id="UP001418222"/>
    </source>
</evidence>
<keyword evidence="2" id="KW-1185">Reference proteome</keyword>
<dbReference type="Proteomes" id="UP001418222">
    <property type="component" value="Unassembled WGS sequence"/>
</dbReference>
<proteinExistence type="predicted"/>
<dbReference type="EMBL" id="JBBWWQ010000010">
    <property type="protein sequence ID" value="KAK8937043.1"/>
    <property type="molecule type" value="Genomic_DNA"/>
</dbReference>
<gene>
    <name evidence="1" type="ORF">KSP39_PZI012425</name>
</gene>
<accession>A0AAP0BF51</accession>
<organism evidence="1 2">
    <name type="scientific">Platanthera zijinensis</name>
    <dbReference type="NCBI Taxonomy" id="2320716"/>
    <lineage>
        <taxon>Eukaryota</taxon>
        <taxon>Viridiplantae</taxon>
        <taxon>Streptophyta</taxon>
        <taxon>Embryophyta</taxon>
        <taxon>Tracheophyta</taxon>
        <taxon>Spermatophyta</taxon>
        <taxon>Magnoliopsida</taxon>
        <taxon>Liliopsida</taxon>
        <taxon>Asparagales</taxon>
        <taxon>Orchidaceae</taxon>
        <taxon>Orchidoideae</taxon>
        <taxon>Orchideae</taxon>
        <taxon>Orchidinae</taxon>
        <taxon>Platanthera</taxon>
    </lineage>
</organism>
<sequence length="114" mass="13163">MKFSRRIIIVPAFLLLIFLPGAVMVKNTRFLRRKLFWPDCEEASCEGLCRTQIKSGPSVPCRLLRSYCLNRADMTCACLYRSTRSLFRFNPTSCLKPIHFLGVDKKLDRDDGNN</sequence>
<name>A0AAP0BF51_9ASPA</name>
<evidence type="ECO:0000313" key="1">
    <source>
        <dbReference type="EMBL" id="KAK8937043.1"/>
    </source>
</evidence>
<reference evidence="1 2" key="1">
    <citation type="journal article" date="2022" name="Nat. Plants">
        <title>Genomes of leafy and leafless Platanthera orchids illuminate the evolution of mycoheterotrophy.</title>
        <authorList>
            <person name="Li M.H."/>
            <person name="Liu K.W."/>
            <person name="Li Z."/>
            <person name="Lu H.C."/>
            <person name="Ye Q.L."/>
            <person name="Zhang D."/>
            <person name="Wang J.Y."/>
            <person name="Li Y.F."/>
            <person name="Zhong Z.M."/>
            <person name="Liu X."/>
            <person name="Yu X."/>
            <person name="Liu D.K."/>
            <person name="Tu X.D."/>
            <person name="Liu B."/>
            <person name="Hao Y."/>
            <person name="Liao X.Y."/>
            <person name="Jiang Y.T."/>
            <person name="Sun W.H."/>
            <person name="Chen J."/>
            <person name="Chen Y.Q."/>
            <person name="Ai Y."/>
            <person name="Zhai J.W."/>
            <person name="Wu S.S."/>
            <person name="Zhou Z."/>
            <person name="Hsiao Y.Y."/>
            <person name="Wu W.L."/>
            <person name="Chen Y.Y."/>
            <person name="Lin Y.F."/>
            <person name="Hsu J.L."/>
            <person name="Li C.Y."/>
            <person name="Wang Z.W."/>
            <person name="Zhao X."/>
            <person name="Zhong W.Y."/>
            <person name="Ma X.K."/>
            <person name="Ma L."/>
            <person name="Huang J."/>
            <person name="Chen G.Z."/>
            <person name="Huang M.Z."/>
            <person name="Huang L."/>
            <person name="Peng D.H."/>
            <person name="Luo Y.B."/>
            <person name="Zou S.Q."/>
            <person name="Chen S.P."/>
            <person name="Lan S."/>
            <person name="Tsai W.C."/>
            <person name="Van de Peer Y."/>
            <person name="Liu Z.J."/>
        </authorList>
    </citation>
    <scope>NUCLEOTIDE SEQUENCE [LARGE SCALE GENOMIC DNA]</scope>
    <source>
        <strain evidence="1">Lor287</strain>
    </source>
</reference>
<dbReference type="AlphaFoldDB" id="A0AAP0BF51"/>
<protein>
    <submittedName>
        <fullName evidence="1">Uncharacterized protein</fullName>
    </submittedName>
</protein>
<comment type="caution">
    <text evidence="1">The sequence shown here is derived from an EMBL/GenBank/DDBJ whole genome shotgun (WGS) entry which is preliminary data.</text>
</comment>